<keyword evidence="8" id="KW-0378">Hydrolase</keyword>
<dbReference type="InterPro" id="IPR003100">
    <property type="entry name" value="PAZ_dom"/>
</dbReference>
<name>A0ABR4LJG1_9EURO</name>
<dbReference type="PROSITE" id="PS51192">
    <property type="entry name" value="HELICASE_ATP_BIND_1"/>
    <property type="match status" value="1"/>
</dbReference>
<keyword evidence="6" id="KW-0677">Repeat</keyword>
<evidence type="ECO:0000256" key="12">
    <source>
        <dbReference type="ARBA" id="ARBA00022842"/>
    </source>
</evidence>
<keyword evidence="15" id="KW-0464">Manganese</keyword>
<keyword evidence="13 18" id="KW-0694">RNA-binding</keyword>
<feature type="region of interest" description="Disordered" evidence="19">
    <location>
        <begin position="1"/>
        <end position="43"/>
    </location>
</feature>
<evidence type="ECO:0000256" key="19">
    <source>
        <dbReference type="SAM" id="MobiDB-lite"/>
    </source>
</evidence>
<dbReference type="Pfam" id="PF03368">
    <property type="entry name" value="Dicer_dimer"/>
    <property type="match status" value="1"/>
</dbReference>
<dbReference type="PANTHER" id="PTHR14950">
    <property type="entry name" value="DICER-RELATED"/>
    <property type="match status" value="1"/>
</dbReference>
<dbReference type="Pfam" id="PF00636">
    <property type="entry name" value="Ribonuclease_3"/>
    <property type="match status" value="2"/>
</dbReference>
<dbReference type="Gene3D" id="1.10.1520.10">
    <property type="entry name" value="Ribonuclease III domain"/>
    <property type="match status" value="2"/>
</dbReference>
<dbReference type="Gene3D" id="3.30.160.380">
    <property type="entry name" value="Dicer dimerisation domain"/>
    <property type="match status" value="1"/>
</dbReference>
<dbReference type="Proteomes" id="UP001610432">
    <property type="component" value="Unassembled WGS sequence"/>
</dbReference>
<feature type="domain" description="Helicase C-terminal" evidence="23">
    <location>
        <begin position="406"/>
        <end position="570"/>
    </location>
</feature>
<organism evidence="25 26">
    <name type="scientific">Aspergillus lucknowensis</name>
    <dbReference type="NCBI Taxonomy" id="176173"/>
    <lineage>
        <taxon>Eukaryota</taxon>
        <taxon>Fungi</taxon>
        <taxon>Dikarya</taxon>
        <taxon>Ascomycota</taxon>
        <taxon>Pezizomycotina</taxon>
        <taxon>Eurotiomycetes</taxon>
        <taxon>Eurotiomycetidae</taxon>
        <taxon>Eurotiales</taxon>
        <taxon>Aspergillaceae</taxon>
        <taxon>Aspergillus</taxon>
        <taxon>Aspergillus subgen. Nidulantes</taxon>
    </lineage>
</organism>
<dbReference type="Pfam" id="PF24995">
    <property type="entry name" value="DSRM_2"/>
    <property type="match status" value="1"/>
</dbReference>
<dbReference type="PANTHER" id="PTHR14950:SF62">
    <property type="entry name" value="DICER-LIKE PROTEIN 1"/>
    <property type="match status" value="1"/>
</dbReference>
<feature type="domain" description="Dicer dsRNA-binding fold" evidence="24">
    <location>
        <begin position="596"/>
        <end position="686"/>
    </location>
</feature>
<dbReference type="PROSITE" id="PS51327">
    <property type="entry name" value="DICER_DSRBF"/>
    <property type="match status" value="1"/>
</dbReference>
<evidence type="ECO:0000256" key="13">
    <source>
        <dbReference type="ARBA" id="ARBA00022884"/>
    </source>
</evidence>
<feature type="domain" description="Helicase ATP-binding" evidence="22">
    <location>
        <begin position="96"/>
        <end position="277"/>
    </location>
</feature>
<comment type="cofactor">
    <cofactor evidence="1">
        <name>Mn(2+)</name>
        <dbReference type="ChEBI" id="CHEBI:29035"/>
    </cofactor>
</comment>
<evidence type="ECO:0000256" key="16">
    <source>
        <dbReference type="ARBA" id="ARBA00025403"/>
    </source>
</evidence>
<keyword evidence="12" id="KW-0460">Magnesium</keyword>
<evidence type="ECO:0000256" key="17">
    <source>
        <dbReference type="ARBA" id="ARBA00035116"/>
    </source>
</evidence>
<dbReference type="SUPFAM" id="SSF52540">
    <property type="entry name" value="P-loop containing nucleoside triphosphate hydrolases"/>
    <property type="match status" value="1"/>
</dbReference>
<dbReference type="CDD" id="cd00593">
    <property type="entry name" value="RIBOc"/>
    <property type="match status" value="2"/>
</dbReference>
<dbReference type="CDD" id="cd18034">
    <property type="entry name" value="DEXHc_dicer"/>
    <property type="match status" value="1"/>
</dbReference>
<keyword evidence="7" id="KW-0547">Nucleotide-binding</keyword>
<dbReference type="InterPro" id="IPR006935">
    <property type="entry name" value="Helicase/UvrB_N"/>
</dbReference>
<keyword evidence="10" id="KW-0862">Zinc</keyword>
<keyword evidence="11" id="KW-0067">ATP-binding</keyword>
<dbReference type="SMART" id="SM00535">
    <property type="entry name" value="RIBOc"/>
    <property type="match status" value="2"/>
</dbReference>
<dbReference type="SMART" id="SM00487">
    <property type="entry name" value="DEXDc"/>
    <property type="match status" value="1"/>
</dbReference>
<accession>A0ABR4LJG1</accession>
<dbReference type="InterPro" id="IPR001650">
    <property type="entry name" value="Helicase_C-like"/>
</dbReference>
<keyword evidence="4" id="KW-0930">Antiviral protein</keyword>
<evidence type="ECO:0000256" key="11">
    <source>
        <dbReference type="ARBA" id="ARBA00022840"/>
    </source>
</evidence>
<evidence type="ECO:0000256" key="10">
    <source>
        <dbReference type="ARBA" id="ARBA00022833"/>
    </source>
</evidence>
<dbReference type="Pfam" id="PF00271">
    <property type="entry name" value="Helicase_C"/>
    <property type="match status" value="1"/>
</dbReference>
<evidence type="ECO:0000256" key="6">
    <source>
        <dbReference type="ARBA" id="ARBA00022737"/>
    </source>
</evidence>
<evidence type="ECO:0000256" key="4">
    <source>
        <dbReference type="ARBA" id="ARBA00022721"/>
    </source>
</evidence>
<evidence type="ECO:0000256" key="18">
    <source>
        <dbReference type="PROSITE-ProRule" id="PRU00657"/>
    </source>
</evidence>
<dbReference type="InterPro" id="IPR014001">
    <property type="entry name" value="Helicase_ATP-bd"/>
</dbReference>
<evidence type="ECO:0000256" key="15">
    <source>
        <dbReference type="ARBA" id="ARBA00023211"/>
    </source>
</evidence>
<dbReference type="InterPro" id="IPR000999">
    <property type="entry name" value="RNase_III_dom"/>
</dbReference>
<dbReference type="InterPro" id="IPR005034">
    <property type="entry name" value="Dicer_dimerisation"/>
</dbReference>
<comment type="cofactor">
    <cofactor evidence="2">
        <name>Mg(2+)</name>
        <dbReference type="ChEBI" id="CHEBI:18420"/>
    </cofactor>
</comment>
<dbReference type="GeneID" id="98146506"/>
<keyword evidence="26" id="KW-1185">Reference proteome</keyword>
<dbReference type="InterPro" id="IPR036389">
    <property type="entry name" value="RNase_III_sf"/>
</dbReference>
<dbReference type="SMART" id="SM00490">
    <property type="entry name" value="HELICc"/>
    <property type="match status" value="1"/>
</dbReference>
<proteinExistence type="inferred from homology"/>
<dbReference type="SUPFAM" id="SSF69065">
    <property type="entry name" value="RNase III domain-like"/>
    <property type="match status" value="2"/>
</dbReference>
<keyword evidence="14" id="KW-0051">Antiviral defense</keyword>
<feature type="compositionally biased region" description="Polar residues" evidence="19">
    <location>
        <begin position="1"/>
        <end position="13"/>
    </location>
</feature>
<dbReference type="InterPro" id="IPR056755">
    <property type="entry name" value="DSRM_2"/>
</dbReference>
<evidence type="ECO:0000313" key="26">
    <source>
        <dbReference type="Proteomes" id="UP001610432"/>
    </source>
</evidence>
<evidence type="ECO:0000313" key="25">
    <source>
        <dbReference type="EMBL" id="KAL2864678.1"/>
    </source>
</evidence>
<evidence type="ECO:0000259" key="24">
    <source>
        <dbReference type="PROSITE" id="PS51327"/>
    </source>
</evidence>
<comment type="similarity">
    <text evidence="17 18">Belongs to the helicase family. Dicer subfamily.</text>
</comment>
<keyword evidence="5" id="KW-0479">Metal-binding</keyword>
<evidence type="ECO:0000259" key="22">
    <source>
        <dbReference type="PROSITE" id="PS51192"/>
    </source>
</evidence>
<dbReference type="Pfam" id="PF04851">
    <property type="entry name" value="ResIII"/>
    <property type="match status" value="1"/>
</dbReference>
<protein>
    <recommendedName>
        <fullName evidence="3">Dicer-like protein 1</fullName>
    </recommendedName>
</protein>
<comment type="function">
    <text evidence="16">Dicer-like endonuclease involved in cleaving double-stranded RNA in the RNA interference (RNAi) pathway. Produces 21 to 25 bp dsRNAs (siRNAs) which target the selective destruction of homologous RNAs leading to sequence-specific suppression of gene expression, called post-transcriptional gene silencing (PTGS). Part of a broad host defense response against viral infection and transposons.</text>
</comment>
<evidence type="ECO:0000256" key="8">
    <source>
        <dbReference type="ARBA" id="ARBA00022801"/>
    </source>
</evidence>
<evidence type="ECO:0000256" key="7">
    <source>
        <dbReference type="ARBA" id="ARBA00022741"/>
    </source>
</evidence>
<dbReference type="InterPro" id="IPR027417">
    <property type="entry name" value="P-loop_NTPase"/>
</dbReference>
<dbReference type="PROSITE" id="PS00517">
    <property type="entry name" value="RNASE_3_1"/>
    <property type="match status" value="1"/>
</dbReference>
<reference evidence="25 26" key="1">
    <citation type="submission" date="2024-07" db="EMBL/GenBank/DDBJ databases">
        <title>Section-level genome sequencing and comparative genomics of Aspergillus sections Usti and Cavernicolus.</title>
        <authorList>
            <consortium name="Lawrence Berkeley National Laboratory"/>
            <person name="Nybo J.L."/>
            <person name="Vesth T.C."/>
            <person name="Theobald S."/>
            <person name="Frisvad J.C."/>
            <person name="Larsen T.O."/>
            <person name="Kjaerboelling I."/>
            <person name="Rothschild-Mancinelli K."/>
            <person name="Lyhne E.K."/>
            <person name="Kogle M.E."/>
            <person name="Barry K."/>
            <person name="Clum A."/>
            <person name="Na H."/>
            <person name="Ledsgaard L."/>
            <person name="Lin J."/>
            <person name="Lipzen A."/>
            <person name="Kuo A."/>
            <person name="Riley R."/>
            <person name="Mondo S."/>
            <person name="Labutti K."/>
            <person name="Haridas S."/>
            <person name="Pangalinan J."/>
            <person name="Salamov A.A."/>
            <person name="Simmons B.A."/>
            <person name="Magnuson J.K."/>
            <person name="Chen J."/>
            <person name="Drula E."/>
            <person name="Henrissat B."/>
            <person name="Wiebenga A."/>
            <person name="Lubbers R.J."/>
            <person name="Gomes A.C."/>
            <person name="Macurrencykelacurrency M.R."/>
            <person name="Stajich J."/>
            <person name="Grigoriev I.V."/>
            <person name="Mortensen U.H."/>
            <person name="De Vries R.P."/>
            <person name="Baker S.E."/>
            <person name="Andersen M.R."/>
        </authorList>
    </citation>
    <scope>NUCLEOTIDE SEQUENCE [LARGE SCALE GENOMIC DNA]</scope>
    <source>
        <strain evidence="25 26">CBS 449.75</strain>
    </source>
</reference>
<evidence type="ECO:0000256" key="3">
    <source>
        <dbReference type="ARBA" id="ARBA00020797"/>
    </source>
</evidence>
<feature type="domain" description="RNase III" evidence="20">
    <location>
        <begin position="1199"/>
        <end position="1349"/>
    </location>
</feature>
<comment type="caution">
    <text evidence="25">The sequence shown here is derived from an EMBL/GenBank/DDBJ whole genome shotgun (WGS) entry which is preliminary data.</text>
</comment>
<dbReference type="PROSITE" id="PS51194">
    <property type="entry name" value="HELICASE_CTER"/>
    <property type="match status" value="1"/>
</dbReference>
<feature type="domain" description="RNase III" evidence="20">
    <location>
        <begin position="988"/>
        <end position="1148"/>
    </location>
</feature>
<sequence length="1480" mass="168019">MGDASTVASTSLGSVHEKDHSSSDESQIEIISPAQETSQRRKAQKANFEALLAKRADTCDEKVEPLSESQISTARLFVSKDQGQRALDPREYQIELFERAKTENTIAVLATGAGKTLIAVLLLKYTIEKELNNRAAGEPHRIAFFLVDSVTLSYQQAGVLRNNLDSNVGHVFGALGTDFWNQETWDEYFEKYMIIVCTADILHLCLLHTHIKMEQINLLIFDEAHHAKKSHAYASIIRDSYYQVPPSKRPRIFGMTASPVDTKGDILEGAMRLEELLDSKIATASELSQIHRFIKRPTEEVWVHNKLGSPFGTKLYNLMESRFGDIGDLKSIFRFAWGASSQLGRWCSDGVWKQVFSAQVLPRLEGKSQEEMARLQEANSIVNEHPLNSPYEPGELSQKVQLLRKKLTEHYQNDLETKCIVFTEMRYTALMLLELFQTLQIPRIRPGLLIGARSDDLTAANISFRQQFLALVKFRSGEINCLFATSVAEEGLDIADCNLVVRFDLFNTMIQYVQSRGRARQSNSTYASIIERYSPEQEERLLQVQNAENIMQAFCESLPEDRILKGNDLVPDSSSREVERAYTVKSSGARLTYHSALAVLARYASSLQYEGDVTGQVTYVVLPVNNTFVCEVILPERSPIRGLTGSPAVSKSTAKRSAAFDTCVLLRKHKLLDDRFNSVYHRRLPAMRNAKLAITCKKTNQYDMLLKPSLWAIGRGMLPDMVFATIITFKPSRPLSRELVDLVLLTREELPAIPEFPIFLEEGDIETTVHCVSVGKAWTFSVQELSDVTAFTLRVFRDVFQKTYSCNPEHMSYWLAPMCARHPAESEPDLSTCIDWDAVHLVNENDELTFPENATSETLRDRFVFDPWDGRCRYFTQAVDECLQPSDPPPAFVPRRRHMDNIMNYSISLSKNARAKFLAKCNWNQPVLRAELVRLRRNMLDKMTDQEKEAATTCYICLEPLRVSAIPAPVAASCLAFPAVVTRIDAYLITLEACSGLDLIVAPELALEAFTKDSDNTDEHRAQQIHLQRGMGKNYERLEFLGDCFLKMATSISLFAQYPDDDEFDYHVRRMCLICNKNLFNTAIKKELYRYIRSQGFSRHTWYPEGLTLLKGRDHSKKILSSAKHQLAEKTIADVCEALIGASVLSGSPQHRFDMAVKAVTALVDNDDHKALCWEDYTSIYTLPKYQTQGVTGFEIELARLVEEKVGYCFKCPRLLHSAFTHPSFPSAWATVPCYQRLEFLGDSLFDMVCVEDLFFRYPDRDPQWLTEHKMAMVSNKFLGALAVKLKLHKHLRYFSNPLQSQISRYAEEIEAVELENETVDFWTGTTDPPKCLPDMVEAYIGAVFVDSNFDFTLVEDFYKRHVKPYFEDMAIYDTFANKHPMTFLHNRLANEYGCKDYCVKAGEIPAVDGEIPRVLAAVMIHDTVIAEGLASSGRYAKVKVSEKALDLLESMGQVEFREKFSCNCREDETSKEMDRGTAI</sequence>
<evidence type="ECO:0000259" key="23">
    <source>
        <dbReference type="PROSITE" id="PS51194"/>
    </source>
</evidence>
<evidence type="ECO:0000259" key="20">
    <source>
        <dbReference type="PROSITE" id="PS50142"/>
    </source>
</evidence>
<keyword evidence="9" id="KW-0347">Helicase</keyword>
<evidence type="ECO:0000256" key="5">
    <source>
        <dbReference type="ARBA" id="ARBA00022723"/>
    </source>
</evidence>
<feature type="domain" description="PAZ" evidence="21">
    <location>
        <begin position="837"/>
        <end position="965"/>
    </location>
</feature>
<dbReference type="PROSITE" id="PS50821">
    <property type="entry name" value="PAZ"/>
    <property type="match status" value="1"/>
</dbReference>
<evidence type="ECO:0000256" key="14">
    <source>
        <dbReference type="ARBA" id="ARBA00023118"/>
    </source>
</evidence>
<evidence type="ECO:0000256" key="9">
    <source>
        <dbReference type="ARBA" id="ARBA00022806"/>
    </source>
</evidence>
<dbReference type="RefSeq" id="XP_070883657.1">
    <property type="nucleotide sequence ID" value="XM_071031434.1"/>
</dbReference>
<dbReference type="PROSITE" id="PS50142">
    <property type="entry name" value="RNASE_3_2"/>
    <property type="match status" value="2"/>
</dbReference>
<gene>
    <name evidence="25" type="ORF">BJX67DRAFT_373680</name>
</gene>
<evidence type="ECO:0000256" key="2">
    <source>
        <dbReference type="ARBA" id="ARBA00001946"/>
    </source>
</evidence>
<dbReference type="Gene3D" id="3.40.50.300">
    <property type="entry name" value="P-loop containing nucleotide triphosphate hydrolases"/>
    <property type="match status" value="3"/>
</dbReference>
<dbReference type="InterPro" id="IPR038248">
    <property type="entry name" value="Dicer_dimer_sf"/>
</dbReference>
<evidence type="ECO:0000259" key="21">
    <source>
        <dbReference type="PROSITE" id="PS50821"/>
    </source>
</evidence>
<dbReference type="EMBL" id="JBFXLQ010000038">
    <property type="protein sequence ID" value="KAL2864678.1"/>
    <property type="molecule type" value="Genomic_DNA"/>
</dbReference>
<evidence type="ECO:0000256" key="1">
    <source>
        <dbReference type="ARBA" id="ARBA00001936"/>
    </source>
</evidence>